<accession>G2RCE7</accession>
<dbReference type="GeneID" id="11519577"/>
<dbReference type="OrthoDB" id="10366866at2759"/>
<reference evidence="2 3" key="1">
    <citation type="journal article" date="2011" name="Nat. Biotechnol.">
        <title>Comparative genomic analysis of the thermophilic biomass-degrading fungi Myceliophthora thermophila and Thielavia terrestris.</title>
        <authorList>
            <person name="Berka R.M."/>
            <person name="Grigoriev I.V."/>
            <person name="Otillar R."/>
            <person name="Salamov A."/>
            <person name="Grimwood J."/>
            <person name="Reid I."/>
            <person name="Ishmael N."/>
            <person name="John T."/>
            <person name="Darmond C."/>
            <person name="Moisan M.-C."/>
            <person name="Henrissat B."/>
            <person name="Coutinho P.M."/>
            <person name="Lombard V."/>
            <person name="Natvig D.O."/>
            <person name="Lindquist E."/>
            <person name="Schmutz J."/>
            <person name="Lucas S."/>
            <person name="Harris P."/>
            <person name="Powlowski J."/>
            <person name="Bellemare A."/>
            <person name="Taylor D."/>
            <person name="Butler G."/>
            <person name="de Vries R.P."/>
            <person name="Allijn I.E."/>
            <person name="van den Brink J."/>
            <person name="Ushinsky S."/>
            <person name="Storms R."/>
            <person name="Powell A.J."/>
            <person name="Paulsen I.T."/>
            <person name="Elbourne L.D.H."/>
            <person name="Baker S.E."/>
            <person name="Magnuson J."/>
            <person name="LaBoissiere S."/>
            <person name="Clutterbuck A.J."/>
            <person name="Martinez D."/>
            <person name="Wogulis M."/>
            <person name="de Leon A.L."/>
            <person name="Rey M.W."/>
            <person name="Tsang A."/>
        </authorList>
    </citation>
    <scope>NUCLEOTIDE SEQUENCE [LARGE SCALE GENOMIC DNA]</scope>
    <source>
        <strain evidence="3">ATCC 38088 / NRRL 8126</strain>
    </source>
</reference>
<evidence type="ECO:0000313" key="3">
    <source>
        <dbReference type="Proteomes" id="UP000008181"/>
    </source>
</evidence>
<sequence>MEDSDAERLGTPPPPYDSLRSAGQHLRPVTRSLLDNNYFDYREIEEYLANPWSPPSAPGKQIVIMNKSEPKWLHCHHVVFPVYWQCPACSAHNKWDVRAMLGPDQNYGPSCSCHRCGALAHRDTALLNAQKDEITKLSGHNLMSTRLDASYMRCCACHGVRFLEGPDRGNGCAHCADPQRSRCPDCVLCNRFLEPLQYCNCDPVKHGVLDLCRRALGNDQRVNEARWPSNFVVDDSDGDPRLNDIGDSLNVKYDKRFNLTEPRWFGRIRFRRPGPETNIKYRLSWSWRPVLQDERLDLEVWWNLESGPGSNTHLRTSR</sequence>
<dbReference type="eggNOG" id="ENOG502REUT">
    <property type="taxonomic scope" value="Eukaryota"/>
</dbReference>
<dbReference type="KEGG" id="ttt:THITE_156856"/>
<protein>
    <submittedName>
        <fullName evidence="2">Uncharacterized protein</fullName>
    </submittedName>
</protein>
<organism evidence="2 3">
    <name type="scientific">Thermothielavioides terrestris (strain ATCC 38088 / NRRL 8126)</name>
    <name type="common">Thielavia terrestris</name>
    <dbReference type="NCBI Taxonomy" id="578455"/>
    <lineage>
        <taxon>Eukaryota</taxon>
        <taxon>Fungi</taxon>
        <taxon>Dikarya</taxon>
        <taxon>Ascomycota</taxon>
        <taxon>Pezizomycotina</taxon>
        <taxon>Sordariomycetes</taxon>
        <taxon>Sordariomycetidae</taxon>
        <taxon>Sordariales</taxon>
        <taxon>Chaetomiaceae</taxon>
        <taxon>Thermothielavioides</taxon>
        <taxon>Thermothielavioides terrestris</taxon>
    </lineage>
</organism>
<evidence type="ECO:0000256" key="1">
    <source>
        <dbReference type="SAM" id="MobiDB-lite"/>
    </source>
</evidence>
<dbReference type="EMBL" id="CP003013">
    <property type="protein sequence ID" value="AEO70582.1"/>
    <property type="molecule type" value="Genomic_DNA"/>
</dbReference>
<proteinExistence type="predicted"/>
<keyword evidence="3" id="KW-1185">Reference proteome</keyword>
<dbReference type="RefSeq" id="XP_003656918.1">
    <property type="nucleotide sequence ID" value="XM_003656870.1"/>
</dbReference>
<dbReference type="Proteomes" id="UP000008181">
    <property type="component" value="Chromosome 5"/>
</dbReference>
<name>G2RCE7_THETT</name>
<feature type="region of interest" description="Disordered" evidence="1">
    <location>
        <begin position="1"/>
        <end position="22"/>
    </location>
</feature>
<evidence type="ECO:0000313" key="2">
    <source>
        <dbReference type="EMBL" id="AEO70582.1"/>
    </source>
</evidence>
<dbReference type="AlphaFoldDB" id="G2RCE7"/>
<gene>
    <name evidence="2" type="ORF">THITE_156856</name>
</gene>
<dbReference type="HOGENOM" id="CLU_874880_0_0_1"/>